<feature type="region of interest" description="Disordered" evidence="1">
    <location>
        <begin position="1"/>
        <end position="77"/>
    </location>
</feature>
<feature type="compositionally biased region" description="Low complexity" evidence="1">
    <location>
        <begin position="26"/>
        <end position="38"/>
    </location>
</feature>
<keyword evidence="3" id="KW-1185">Reference proteome</keyword>
<evidence type="ECO:0000313" key="2">
    <source>
        <dbReference type="EMBL" id="KAL1879266.1"/>
    </source>
</evidence>
<name>A0ABR3XU15_9PEZI</name>
<dbReference type="EMBL" id="JAWRVE010000010">
    <property type="protein sequence ID" value="KAL1879266.1"/>
    <property type="molecule type" value="Genomic_DNA"/>
</dbReference>
<evidence type="ECO:0008006" key="4">
    <source>
        <dbReference type="Google" id="ProtNLM"/>
    </source>
</evidence>
<feature type="compositionally biased region" description="Basic and acidic residues" evidence="1">
    <location>
        <begin position="51"/>
        <end position="61"/>
    </location>
</feature>
<dbReference type="Proteomes" id="UP001583177">
    <property type="component" value="Unassembled WGS sequence"/>
</dbReference>
<reference evidence="2 3" key="1">
    <citation type="journal article" date="2024" name="IMA Fungus">
        <title>IMA Genome - F19 : A genome assembly and annotation guide to empower mycologists, including annotated draft genome sequences of Ceratocystis pirilliformis, Diaporthe australafricana, Fusarium ophioides, Paecilomyces lecythidis, and Sporothrix stenoceras.</title>
        <authorList>
            <person name="Aylward J."/>
            <person name="Wilson A.M."/>
            <person name="Visagie C.M."/>
            <person name="Spraker J."/>
            <person name="Barnes I."/>
            <person name="Buitendag C."/>
            <person name="Ceriani C."/>
            <person name="Del Mar Angel L."/>
            <person name="du Plessis D."/>
            <person name="Fuchs T."/>
            <person name="Gasser K."/>
            <person name="Kramer D."/>
            <person name="Li W."/>
            <person name="Munsamy K."/>
            <person name="Piso A."/>
            <person name="Price J.L."/>
            <person name="Sonnekus B."/>
            <person name="Thomas C."/>
            <person name="van der Nest A."/>
            <person name="van Dijk A."/>
            <person name="van Heerden A."/>
            <person name="van Vuuren N."/>
            <person name="Yilmaz N."/>
            <person name="Duong T.A."/>
            <person name="van der Merwe N.A."/>
            <person name="Wingfield M.J."/>
            <person name="Wingfield B.D."/>
        </authorList>
    </citation>
    <scope>NUCLEOTIDE SEQUENCE [LARGE SCALE GENOMIC DNA]</scope>
    <source>
        <strain evidence="2 3">CMW 18300</strain>
    </source>
</reference>
<evidence type="ECO:0000313" key="3">
    <source>
        <dbReference type="Proteomes" id="UP001583177"/>
    </source>
</evidence>
<comment type="caution">
    <text evidence="2">The sequence shown here is derived from an EMBL/GenBank/DDBJ whole genome shotgun (WGS) entry which is preliminary data.</text>
</comment>
<accession>A0ABR3XU15</accession>
<gene>
    <name evidence="2" type="ORF">Daus18300_001845</name>
</gene>
<sequence length="137" mass="15520">MGPTSTGGPARLDLAVKQDEVSGSPRSLQSQRSRLSRLFQKDEPPGLQLKDTSRGRPDRTGRVAGKPNASRSRSRSATVTNLITLIKKIRDDGYEQYPGTEIRAQRSLDPLGYDQFLERLDKPEYQDLRDYMNEQLR</sequence>
<evidence type="ECO:0000256" key="1">
    <source>
        <dbReference type="SAM" id="MobiDB-lite"/>
    </source>
</evidence>
<organism evidence="2 3">
    <name type="scientific">Diaporthe australafricana</name>
    <dbReference type="NCBI Taxonomy" id="127596"/>
    <lineage>
        <taxon>Eukaryota</taxon>
        <taxon>Fungi</taxon>
        <taxon>Dikarya</taxon>
        <taxon>Ascomycota</taxon>
        <taxon>Pezizomycotina</taxon>
        <taxon>Sordariomycetes</taxon>
        <taxon>Sordariomycetidae</taxon>
        <taxon>Diaporthales</taxon>
        <taxon>Diaporthaceae</taxon>
        <taxon>Diaporthe</taxon>
    </lineage>
</organism>
<proteinExistence type="predicted"/>
<protein>
    <recommendedName>
        <fullName evidence="4">Bromo domain-containing protein</fullName>
    </recommendedName>
</protein>